<comment type="caution">
    <text evidence="3">The sequence shown here is derived from an EMBL/GenBank/DDBJ whole genome shotgun (WGS) entry which is preliminary data.</text>
</comment>
<evidence type="ECO:0000256" key="2">
    <source>
        <dbReference type="SAM" id="Phobius"/>
    </source>
</evidence>
<feature type="transmembrane region" description="Helical" evidence="2">
    <location>
        <begin position="57"/>
        <end position="73"/>
    </location>
</feature>
<feature type="compositionally biased region" description="Basic and acidic residues" evidence="1">
    <location>
        <begin position="151"/>
        <end position="160"/>
    </location>
</feature>
<evidence type="ECO:0000313" key="6">
    <source>
        <dbReference type="Proteomes" id="UP000235388"/>
    </source>
</evidence>
<dbReference type="EMBL" id="PGCJ01001186">
    <property type="protein sequence ID" value="PLW08044.1"/>
    <property type="molecule type" value="Genomic_DNA"/>
</dbReference>
<accession>A0A2N5S493</accession>
<dbReference type="Proteomes" id="UP000235392">
    <property type="component" value="Unassembled WGS sequence"/>
</dbReference>
<evidence type="ECO:0000313" key="5">
    <source>
        <dbReference type="EMBL" id="PLW35845.1"/>
    </source>
</evidence>
<keyword evidence="6" id="KW-1185">Reference proteome</keyword>
<keyword evidence="2" id="KW-0472">Membrane</keyword>
<evidence type="ECO:0000313" key="3">
    <source>
        <dbReference type="EMBL" id="PLW08044.1"/>
    </source>
</evidence>
<keyword evidence="2" id="KW-0812">Transmembrane</keyword>
<dbReference type="OrthoDB" id="10062838at2759"/>
<dbReference type="EMBL" id="PGCJ01000393">
    <property type="protein sequence ID" value="PLW29969.1"/>
    <property type="molecule type" value="Genomic_DNA"/>
</dbReference>
<evidence type="ECO:0000313" key="4">
    <source>
        <dbReference type="EMBL" id="PLW29969.1"/>
    </source>
</evidence>
<dbReference type="Proteomes" id="UP000235388">
    <property type="component" value="Unassembled WGS sequence"/>
</dbReference>
<sequence>MGSPALSRQFLNYPWNLVMVCCHLTCLLRQSVQITLFLALPFMCWYSAVPFADMTSIFNTNGCFTYLFAVLLIRRERFEFRKTLAVLSVLVITYSKHISYALFKPALIRPHTTPDASSDLIAEELSSSESGTMLAHPDQCLVSSSSPTHLSSDHPDKDQDNDPGIKDWLKLLHLQPPLPTVSLAARQHY</sequence>
<dbReference type="EMBL" id="PGCI01000170">
    <property type="protein sequence ID" value="PLW35845.1"/>
    <property type="molecule type" value="Genomic_DNA"/>
</dbReference>
<proteinExistence type="predicted"/>
<evidence type="ECO:0000313" key="7">
    <source>
        <dbReference type="Proteomes" id="UP000235392"/>
    </source>
</evidence>
<name>A0A2N5S493_9BASI</name>
<evidence type="ECO:0000256" key="1">
    <source>
        <dbReference type="SAM" id="MobiDB-lite"/>
    </source>
</evidence>
<protein>
    <submittedName>
        <fullName evidence="3">Uncharacterized protein</fullName>
    </submittedName>
</protein>
<keyword evidence="2" id="KW-1133">Transmembrane helix</keyword>
<organism evidence="3 6">
    <name type="scientific">Puccinia coronata f. sp. avenae</name>
    <dbReference type="NCBI Taxonomy" id="200324"/>
    <lineage>
        <taxon>Eukaryota</taxon>
        <taxon>Fungi</taxon>
        <taxon>Dikarya</taxon>
        <taxon>Basidiomycota</taxon>
        <taxon>Pucciniomycotina</taxon>
        <taxon>Pucciniomycetes</taxon>
        <taxon>Pucciniales</taxon>
        <taxon>Pucciniaceae</taxon>
        <taxon>Puccinia</taxon>
    </lineage>
</organism>
<dbReference type="AlphaFoldDB" id="A0A2N5S493"/>
<gene>
    <name evidence="4" type="ORF">PCANC_24749</name>
    <name evidence="3" type="ORF">PCANC_25900</name>
    <name evidence="5" type="ORF">PCASD_14440</name>
</gene>
<reference evidence="6 7" key="1">
    <citation type="submission" date="2017-11" db="EMBL/GenBank/DDBJ databases">
        <title>De novo assembly and phasing of dikaryotic genomes from two isolates of Puccinia coronata f. sp. avenae, the causal agent of oat crown rust.</title>
        <authorList>
            <person name="Miller M.E."/>
            <person name="Zhang Y."/>
            <person name="Omidvar V."/>
            <person name="Sperschneider J."/>
            <person name="Schwessinger B."/>
            <person name="Raley C."/>
            <person name="Palmer J.M."/>
            <person name="Garnica D."/>
            <person name="Upadhyaya N."/>
            <person name="Rathjen J."/>
            <person name="Taylor J.M."/>
            <person name="Park R.F."/>
            <person name="Dodds P.N."/>
            <person name="Hirsch C.D."/>
            <person name="Kianian S.F."/>
            <person name="Figueroa M."/>
        </authorList>
    </citation>
    <scope>NUCLEOTIDE SEQUENCE [LARGE SCALE GENOMIC DNA]</scope>
    <source>
        <strain evidence="3">12NC29</strain>
        <strain evidence="5">12SD80</strain>
    </source>
</reference>
<feature type="region of interest" description="Disordered" evidence="1">
    <location>
        <begin position="141"/>
        <end position="160"/>
    </location>
</feature>